<organism evidence="1 2">
    <name type="scientific">Aquicella lusitana</name>
    <dbReference type="NCBI Taxonomy" id="254246"/>
    <lineage>
        <taxon>Bacteria</taxon>
        <taxon>Pseudomonadati</taxon>
        <taxon>Pseudomonadota</taxon>
        <taxon>Gammaproteobacteria</taxon>
        <taxon>Legionellales</taxon>
        <taxon>Coxiellaceae</taxon>
        <taxon>Aquicella</taxon>
    </lineage>
</organism>
<proteinExistence type="predicted"/>
<accession>A0A370GYI1</accession>
<dbReference type="InterPro" id="IPR005247">
    <property type="entry name" value="YbhB_YbcL/LppC-like"/>
</dbReference>
<gene>
    <name evidence="1" type="ORF">C8D86_102135</name>
</gene>
<evidence type="ECO:0008006" key="3">
    <source>
        <dbReference type="Google" id="ProtNLM"/>
    </source>
</evidence>
<dbReference type="InterPro" id="IPR036610">
    <property type="entry name" value="PEBP-like_sf"/>
</dbReference>
<dbReference type="CDD" id="cd00865">
    <property type="entry name" value="PEBP_bact_arch"/>
    <property type="match status" value="1"/>
</dbReference>
<dbReference type="EMBL" id="QQAX01000002">
    <property type="protein sequence ID" value="RDI48705.1"/>
    <property type="molecule type" value="Genomic_DNA"/>
</dbReference>
<keyword evidence="2" id="KW-1185">Reference proteome</keyword>
<dbReference type="SUPFAM" id="SSF49777">
    <property type="entry name" value="PEBP-like"/>
    <property type="match status" value="1"/>
</dbReference>
<protein>
    <recommendedName>
        <fullName evidence="3">PBP family phospholipid-binding protein</fullName>
    </recommendedName>
</protein>
<comment type="caution">
    <text evidence="1">The sequence shown here is derived from an EMBL/GenBank/DDBJ whole genome shotgun (WGS) entry which is preliminary data.</text>
</comment>
<sequence length="150" mass="16914">MRLTSSVFEHEAYIPKKYTCDGQNVNPPLHIEDVPAGCKSLVLIMDDPDVPRSLRQDGMWDHWVVFNIPPETREIAEAHEPLGTHGRGTGGKAKYEGPCPPDKEHRYFFKLYALDTLLSLPENSTKQAVEKAIEGHVLAKAELMGRYDRS</sequence>
<reference evidence="1 2" key="1">
    <citation type="submission" date="2018-07" db="EMBL/GenBank/DDBJ databases">
        <title>Genomic Encyclopedia of Type Strains, Phase IV (KMG-IV): sequencing the most valuable type-strain genomes for metagenomic binning, comparative biology and taxonomic classification.</title>
        <authorList>
            <person name="Goeker M."/>
        </authorList>
    </citation>
    <scope>NUCLEOTIDE SEQUENCE [LARGE SCALE GENOMIC DNA]</scope>
    <source>
        <strain evidence="1 2">DSM 16500</strain>
    </source>
</reference>
<dbReference type="Pfam" id="PF01161">
    <property type="entry name" value="PBP"/>
    <property type="match status" value="1"/>
</dbReference>
<dbReference type="OrthoDB" id="9797506at2"/>
<dbReference type="AlphaFoldDB" id="A0A370GYI1"/>
<dbReference type="PANTHER" id="PTHR30289">
    <property type="entry name" value="UNCHARACTERIZED PROTEIN YBCL-RELATED"/>
    <property type="match status" value="1"/>
</dbReference>
<evidence type="ECO:0000313" key="1">
    <source>
        <dbReference type="EMBL" id="RDI48705.1"/>
    </source>
</evidence>
<dbReference type="RefSeq" id="WP_114833507.1">
    <property type="nucleotide sequence ID" value="NZ_LR699114.1"/>
</dbReference>
<name>A0A370GYI1_9COXI</name>
<evidence type="ECO:0000313" key="2">
    <source>
        <dbReference type="Proteomes" id="UP000254720"/>
    </source>
</evidence>
<dbReference type="PANTHER" id="PTHR30289:SF1">
    <property type="entry name" value="PEBP (PHOSPHATIDYLETHANOLAMINE-BINDING PROTEIN) FAMILY PROTEIN"/>
    <property type="match status" value="1"/>
</dbReference>
<dbReference type="InterPro" id="IPR008914">
    <property type="entry name" value="PEBP"/>
</dbReference>
<dbReference type="NCBIfam" id="TIGR00481">
    <property type="entry name" value="YbhB/YbcL family Raf kinase inhibitor-like protein"/>
    <property type="match status" value="1"/>
</dbReference>
<dbReference type="Proteomes" id="UP000254720">
    <property type="component" value="Unassembled WGS sequence"/>
</dbReference>
<dbReference type="Gene3D" id="3.90.280.10">
    <property type="entry name" value="PEBP-like"/>
    <property type="match status" value="1"/>
</dbReference>